<comment type="caution">
    <text evidence="17">The sequence shown here is derived from an EMBL/GenBank/DDBJ whole genome shotgun (WGS) entry which is preliminary data.</text>
</comment>
<evidence type="ECO:0000256" key="8">
    <source>
        <dbReference type="ARBA" id="ARBA00022532"/>
    </source>
</evidence>
<keyword evidence="12" id="KW-0249">Electron transport</keyword>
<comment type="cofactor">
    <cofactor evidence="1">
        <name>heme</name>
        <dbReference type="ChEBI" id="CHEBI:30413"/>
    </cofactor>
</comment>
<evidence type="ECO:0000256" key="15">
    <source>
        <dbReference type="ARBA" id="ARBA00023136"/>
    </source>
</evidence>
<reference evidence="17" key="1">
    <citation type="journal article" date="2014" name="Int. J. Syst. Evol. Microbiol.">
        <title>Complete genome sequence of Corynebacterium casei LMG S-19264T (=DSM 44701T), isolated from a smear-ripened cheese.</title>
        <authorList>
            <consortium name="US DOE Joint Genome Institute (JGI-PGF)"/>
            <person name="Walter F."/>
            <person name="Albersmeier A."/>
            <person name="Kalinowski J."/>
            <person name="Ruckert C."/>
        </authorList>
    </citation>
    <scope>NUCLEOTIDE SEQUENCE</scope>
    <source>
        <strain evidence="17">KCTC 23310</strain>
    </source>
</reference>
<dbReference type="GO" id="GO:0046872">
    <property type="term" value="F:metal ion binding"/>
    <property type="evidence" value="ECO:0007669"/>
    <property type="project" value="UniProtKB-KW"/>
</dbReference>
<dbReference type="GO" id="GO:0016020">
    <property type="term" value="C:membrane"/>
    <property type="evidence" value="ECO:0007669"/>
    <property type="project" value="UniProtKB-SubCell"/>
</dbReference>
<accession>A0A918WJR8</accession>
<dbReference type="Gene3D" id="1.20.1300.10">
    <property type="entry name" value="Fumarate reductase/succinate dehydrogenase, transmembrane subunit"/>
    <property type="match status" value="1"/>
</dbReference>
<dbReference type="InterPro" id="IPR014312">
    <property type="entry name" value="Succ_DH_anchor"/>
</dbReference>
<evidence type="ECO:0000256" key="1">
    <source>
        <dbReference type="ARBA" id="ARBA00001971"/>
    </source>
</evidence>
<dbReference type="Pfam" id="PF01127">
    <property type="entry name" value="Sdh_cyt"/>
    <property type="match status" value="1"/>
</dbReference>
<evidence type="ECO:0000313" key="18">
    <source>
        <dbReference type="Proteomes" id="UP000638981"/>
    </source>
</evidence>
<keyword evidence="7" id="KW-0813">Transport</keyword>
<feature type="transmembrane region" description="Helical" evidence="16">
    <location>
        <begin position="100"/>
        <end position="119"/>
    </location>
</feature>
<reference evidence="17" key="2">
    <citation type="submission" date="2020-09" db="EMBL/GenBank/DDBJ databases">
        <authorList>
            <person name="Sun Q."/>
            <person name="Kim S."/>
        </authorList>
    </citation>
    <scope>NUCLEOTIDE SEQUENCE</scope>
    <source>
        <strain evidence="17">KCTC 23310</strain>
    </source>
</reference>
<dbReference type="NCBIfam" id="TIGR02968">
    <property type="entry name" value="succ_dehyd_anc"/>
    <property type="match status" value="1"/>
</dbReference>
<name>A0A918WJR8_9RHOB</name>
<dbReference type="GO" id="GO:0006099">
    <property type="term" value="P:tricarboxylic acid cycle"/>
    <property type="evidence" value="ECO:0007669"/>
    <property type="project" value="UniProtKB-KW"/>
</dbReference>
<evidence type="ECO:0000256" key="10">
    <source>
        <dbReference type="ARBA" id="ARBA00022692"/>
    </source>
</evidence>
<comment type="function">
    <text evidence="2">Membrane-anchoring subunit of succinate dehydrogenase (SDH).</text>
</comment>
<evidence type="ECO:0000256" key="14">
    <source>
        <dbReference type="ARBA" id="ARBA00023004"/>
    </source>
</evidence>
<keyword evidence="15 16" id="KW-0472">Membrane</keyword>
<organism evidence="17 18">
    <name type="scientific">Neogemmobacter tilapiae</name>
    <dbReference type="NCBI Taxonomy" id="875041"/>
    <lineage>
        <taxon>Bacteria</taxon>
        <taxon>Pseudomonadati</taxon>
        <taxon>Pseudomonadota</taxon>
        <taxon>Alphaproteobacteria</taxon>
        <taxon>Rhodobacterales</taxon>
        <taxon>Paracoccaceae</taxon>
        <taxon>Neogemmobacter</taxon>
    </lineage>
</organism>
<protein>
    <recommendedName>
        <fullName evidence="6">Succinate dehydrogenase hydrophobic membrane anchor subunit</fullName>
    </recommendedName>
</protein>
<evidence type="ECO:0000256" key="13">
    <source>
        <dbReference type="ARBA" id="ARBA00022989"/>
    </source>
</evidence>
<evidence type="ECO:0000256" key="5">
    <source>
        <dbReference type="ARBA" id="ARBA00011558"/>
    </source>
</evidence>
<sequence length="123" mass="13353">MRYLTDRKRAMGKGAGHTGTLHHWSMTVSAVALAFLVPTFLYVFGTALGQDHAGVVETFSRPFPAILTGLTLFVAMRHFAKGSQTMIEDYLHGTKGKMAIIFVTCLSYVTTAIGLFALAKLAL</sequence>
<evidence type="ECO:0000256" key="11">
    <source>
        <dbReference type="ARBA" id="ARBA00022723"/>
    </source>
</evidence>
<dbReference type="EMBL" id="BMYJ01000004">
    <property type="protein sequence ID" value="GHC52799.1"/>
    <property type="molecule type" value="Genomic_DNA"/>
</dbReference>
<dbReference type="CDD" id="cd03495">
    <property type="entry name" value="SQR_TypeC_SdhD_like"/>
    <property type="match status" value="1"/>
</dbReference>
<dbReference type="Proteomes" id="UP000638981">
    <property type="component" value="Unassembled WGS sequence"/>
</dbReference>
<gene>
    <name evidence="17" type="ORF">GCM10007315_14210</name>
</gene>
<evidence type="ECO:0000256" key="6">
    <source>
        <dbReference type="ARBA" id="ARBA00019425"/>
    </source>
</evidence>
<dbReference type="InterPro" id="IPR034804">
    <property type="entry name" value="SQR/QFR_C/D"/>
</dbReference>
<feature type="transmembrane region" description="Helical" evidence="16">
    <location>
        <begin position="21"/>
        <end position="43"/>
    </location>
</feature>
<keyword evidence="13 16" id="KW-1133">Transmembrane helix</keyword>
<comment type="subcellular location">
    <subcellularLocation>
        <location evidence="3">Membrane</location>
        <topology evidence="3">Multi-pass membrane protein</topology>
    </subcellularLocation>
</comment>
<comment type="subunit">
    <text evidence="5">Part of an enzyme complex containing four subunits: a flavoprotein, an iron-sulfur protein, plus two membrane-anchoring proteins, SdhC and SdhD.</text>
</comment>
<evidence type="ECO:0000256" key="2">
    <source>
        <dbReference type="ARBA" id="ARBA00004050"/>
    </source>
</evidence>
<keyword evidence="14" id="KW-0408">Iron</keyword>
<dbReference type="GO" id="GO:0020037">
    <property type="term" value="F:heme binding"/>
    <property type="evidence" value="ECO:0007669"/>
    <property type="project" value="InterPro"/>
</dbReference>
<evidence type="ECO:0000256" key="4">
    <source>
        <dbReference type="ARBA" id="ARBA00005163"/>
    </source>
</evidence>
<dbReference type="RefSeq" id="WP_189410950.1">
    <property type="nucleotide sequence ID" value="NZ_BMYJ01000004.1"/>
</dbReference>
<feature type="transmembrane region" description="Helical" evidence="16">
    <location>
        <begin position="63"/>
        <end position="80"/>
    </location>
</feature>
<dbReference type="SUPFAM" id="SSF81343">
    <property type="entry name" value="Fumarate reductase respiratory complex transmembrane subunits"/>
    <property type="match status" value="1"/>
</dbReference>
<evidence type="ECO:0000256" key="12">
    <source>
        <dbReference type="ARBA" id="ARBA00022982"/>
    </source>
</evidence>
<evidence type="ECO:0000256" key="3">
    <source>
        <dbReference type="ARBA" id="ARBA00004141"/>
    </source>
</evidence>
<dbReference type="AlphaFoldDB" id="A0A918WJR8"/>
<evidence type="ECO:0000256" key="16">
    <source>
        <dbReference type="SAM" id="Phobius"/>
    </source>
</evidence>
<evidence type="ECO:0000256" key="9">
    <source>
        <dbReference type="ARBA" id="ARBA00022617"/>
    </source>
</evidence>
<proteinExistence type="predicted"/>
<keyword evidence="8" id="KW-0816">Tricarboxylic acid cycle</keyword>
<comment type="pathway">
    <text evidence="4">Carbohydrate metabolism; tricarboxylic acid cycle.</text>
</comment>
<keyword evidence="9" id="KW-0349">Heme</keyword>
<keyword evidence="11" id="KW-0479">Metal-binding</keyword>
<keyword evidence="10 16" id="KW-0812">Transmembrane</keyword>
<evidence type="ECO:0000313" key="17">
    <source>
        <dbReference type="EMBL" id="GHC52799.1"/>
    </source>
</evidence>
<evidence type="ECO:0000256" key="7">
    <source>
        <dbReference type="ARBA" id="ARBA00022448"/>
    </source>
</evidence>
<keyword evidence="18" id="KW-1185">Reference proteome</keyword>
<dbReference type="InterPro" id="IPR000701">
    <property type="entry name" value="SuccDH_FuR_B_TM-su"/>
</dbReference>